<dbReference type="GeneID" id="36601577"/>
<proteinExistence type="predicted"/>
<reference evidence="2" key="1">
    <citation type="submission" date="2016-07" db="EMBL/GenBank/DDBJ databases">
        <title>Multiple horizontal gene transfer events from other fungi enriched the ability of initially mycotrophic Trichoderma (Ascomycota) to feed on dead plant biomass.</title>
        <authorList>
            <consortium name="DOE Joint Genome Institute"/>
            <person name="Atanasova L."/>
            <person name="Chenthamara K."/>
            <person name="Zhang J."/>
            <person name="Grujic M."/>
            <person name="Henrissat B."/>
            <person name="Kuo A."/>
            <person name="Aerts A."/>
            <person name="Salamov A."/>
            <person name="Lipzen A."/>
            <person name="Labutti K."/>
            <person name="Barry K."/>
            <person name="Miao Y."/>
            <person name="Rahimi M.J."/>
            <person name="Shen Q."/>
            <person name="Grigoriev I.V."/>
            <person name="Kubicek C.P."/>
            <person name="Druzhinina I.S."/>
        </authorList>
    </citation>
    <scope>NUCLEOTIDE SEQUENCE [LARGE SCALE GENOMIC DNA]</scope>
    <source>
        <strain evidence="2">TUCIM 6016</strain>
    </source>
</reference>
<sequence length="152" mass="16637">MQPAIRLRLIASAWLLARITKQRQPVSDVGNLSLLGLIFLEGLRNYSSTSQQADNGLTDAISECEAARPFEVDLSRINKQPRIVVDPTQAVADEPSHIRITVPWHAAPRVGLKGDFRAGRLSAASAVFVSRSNPVIDGDVHFLIEQLRSSTV</sequence>
<gene>
    <name evidence="1" type="ORF">BBK36DRAFT_1141562</name>
</gene>
<keyword evidence="2" id="KW-1185">Reference proteome</keyword>
<organism evidence="1 2">
    <name type="scientific">Trichoderma citrinoviride</name>
    <dbReference type="NCBI Taxonomy" id="58853"/>
    <lineage>
        <taxon>Eukaryota</taxon>
        <taxon>Fungi</taxon>
        <taxon>Dikarya</taxon>
        <taxon>Ascomycota</taxon>
        <taxon>Pezizomycotina</taxon>
        <taxon>Sordariomycetes</taxon>
        <taxon>Hypocreomycetidae</taxon>
        <taxon>Hypocreales</taxon>
        <taxon>Hypocreaceae</taxon>
        <taxon>Trichoderma</taxon>
    </lineage>
</organism>
<accession>A0A2T4B8R9</accession>
<name>A0A2T4B8R9_9HYPO</name>
<dbReference type="EMBL" id="KZ680214">
    <property type="protein sequence ID" value="PTB65609.1"/>
    <property type="molecule type" value="Genomic_DNA"/>
</dbReference>
<protein>
    <submittedName>
        <fullName evidence="1">Uncharacterized protein</fullName>
    </submittedName>
</protein>
<evidence type="ECO:0000313" key="2">
    <source>
        <dbReference type="Proteomes" id="UP000241546"/>
    </source>
</evidence>
<evidence type="ECO:0000313" key="1">
    <source>
        <dbReference type="EMBL" id="PTB65609.1"/>
    </source>
</evidence>
<dbReference type="AlphaFoldDB" id="A0A2T4B8R9"/>
<dbReference type="RefSeq" id="XP_024748929.1">
    <property type="nucleotide sequence ID" value="XM_024893459.1"/>
</dbReference>
<dbReference type="Proteomes" id="UP000241546">
    <property type="component" value="Unassembled WGS sequence"/>
</dbReference>